<dbReference type="EMBL" id="JBJQND010000003">
    <property type="protein sequence ID" value="KAL3883354.1"/>
    <property type="molecule type" value="Genomic_DNA"/>
</dbReference>
<feature type="transmembrane region" description="Helical" evidence="1">
    <location>
        <begin position="20"/>
        <end position="43"/>
    </location>
</feature>
<name>A0ABD3XAR4_SINWO</name>
<dbReference type="EMBL" id="JBJQND010000003">
    <property type="protein sequence ID" value="KAL3883352.1"/>
    <property type="molecule type" value="Genomic_DNA"/>
</dbReference>
<dbReference type="Proteomes" id="UP001634394">
    <property type="component" value="Unassembled WGS sequence"/>
</dbReference>
<gene>
    <name evidence="2" type="ORF">ACJMK2_029626</name>
    <name evidence="3" type="ORF">ACJMK2_029627</name>
    <name evidence="4" type="ORF">ACJMK2_029628</name>
</gene>
<dbReference type="EMBL" id="JBJQND010000003">
    <property type="protein sequence ID" value="KAL3883353.1"/>
    <property type="molecule type" value="Genomic_DNA"/>
</dbReference>
<feature type="transmembrane region" description="Helical" evidence="1">
    <location>
        <begin position="115"/>
        <end position="138"/>
    </location>
</feature>
<evidence type="ECO:0000313" key="4">
    <source>
        <dbReference type="EMBL" id="KAL3883354.1"/>
    </source>
</evidence>
<protein>
    <submittedName>
        <fullName evidence="2">Uncharacterized protein</fullName>
    </submittedName>
</protein>
<evidence type="ECO:0000313" key="5">
    <source>
        <dbReference type="Proteomes" id="UP001634394"/>
    </source>
</evidence>
<sequence>MSDQNERHRAEMEVKPILQIAILAHHILIVVCAVVISIFHIVILRRTSFLLILIFLILYNIPTVAYVTLWIASKCRYQDLRLILVHFNPCLSTLWFLVYSPWFFITLYYIDETEITVQVIIHGVMSLSSAIFATYGIWKIARNVILSSRGVKHEHYDVLASLPSTVDSPDNYVDCNVQRLSEPNYIHPT</sequence>
<keyword evidence="1" id="KW-1133">Transmembrane helix</keyword>
<proteinExistence type="predicted"/>
<evidence type="ECO:0000313" key="2">
    <source>
        <dbReference type="EMBL" id="KAL3883352.1"/>
    </source>
</evidence>
<organism evidence="2 5">
    <name type="scientific">Sinanodonta woodiana</name>
    <name type="common">Chinese pond mussel</name>
    <name type="synonym">Anodonta woodiana</name>
    <dbReference type="NCBI Taxonomy" id="1069815"/>
    <lineage>
        <taxon>Eukaryota</taxon>
        <taxon>Metazoa</taxon>
        <taxon>Spiralia</taxon>
        <taxon>Lophotrochozoa</taxon>
        <taxon>Mollusca</taxon>
        <taxon>Bivalvia</taxon>
        <taxon>Autobranchia</taxon>
        <taxon>Heteroconchia</taxon>
        <taxon>Palaeoheterodonta</taxon>
        <taxon>Unionida</taxon>
        <taxon>Unionoidea</taxon>
        <taxon>Unionidae</taxon>
        <taxon>Unioninae</taxon>
        <taxon>Sinanodonta</taxon>
    </lineage>
</organism>
<dbReference type="AlphaFoldDB" id="A0ABD3XAR4"/>
<keyword evidence="1" id="KW-0472">Membrane</keyword>
<keyword evidence="1" id="KW-0812">Transmembrane</keyword>
<evidence type="ECO:0000313" key="3">
    <source>
        <dbReference type="EMBL" id="KAL3883353.1"/>
    </source>
</evidence>
<feature type="transmembrane region" description="Helical" evidence="1">
    <location>
        <begin position="49"/>
        <end position="71"/>
    </location>
</feature>
<comment type="caution">
    <text evidence="2">The sequence shown here is derived from an EMBL/GenBank/DDBJ whole genome shotgun (WGS) entry which is preliminary data.</text>
</comment>
<keyword evidence="5" id="KW-1185">Reference proteome</keyword>
<evidence type="ECO:0000256" key="1">
    <source>
        <dbReference type="SAM" id="Phobius"/>
    </source>
</evidence>
<feature type="transmembrane region" description="Helical" evidence="1">
    <location>
        <begin position="83"/>
        <end position="109"/>
    </location>
</feature>
<reference evidence="2 5" key="1">
    <citation type="submission" date="2024-11" db="EMBL/GenBank/DDBJ databases">
        <title>Chromosome-level genome assembly of the freshwater bivalve Anodonta woodiana.</title>
        <authorList>
            <person name="Chen X."/>
        </authorList>
    </citation>
    <scope>NUCLEOTIDE SEQUENCE [LARGE SCALE GENOMIC DNA]</scope>
    <source>
        <strain evidence="2">MN2024</strain>
        <tissue evidence="2">Gills</tissue>
    </source>
</reference>
<accession>A0ABD3XAR4</accession>